<evidence type="ECO:0000313" key="5">
    <source>
        <dbReference type="Proteomes" id="UP000663193"/>
    </source>
</evidence>
<keyword evidence="5" id="KW-1185">Reference proteome</keyword>
<feature type="chain" id="PRO_5030970041" description="SET domain-containing protein" evidence="2">
    <location>
        <begin position="29"/>
        <end position="475"/>
    </location>
</feature>
<gene>
    <name evidence="4" type="ORF">JI435_100510</name>
</gene>
<dbReference type="VEuPathDB" id="FungiDB:JI435_100510"/>
<feature type="compositionally biased region" description="Basic and acidic residues" evidence="1">
    <location>
        <begin position="462"/>
        <end position="475"/>
    </location>
</feature>
<dbReference type="OrthoDB" id="1028014at2759"/>
<dbReference type="PROSITE" id="PS50280">
    <property type="entry name" value="SET"/>
    <property type="match status" value="1"/>
</dbReference>
<dbReference type="SMART" id="SM00317">
    <property type="entry name" value="SET"/>
    <property type="match status" value="1"/>
</dbReference>
<accession>A0A7U2I4P5</accession>
<name>A0A7U2I4P5_PHANO</name>
<dbReference type="Proteomes" id="UP000663193">
    <property type="component" value="Chromosome 15"/>
</dbReference>
<feature type="domain" description="SET" evidence="3">
    <location>
        <begin position="135"/>
        <end position="287"/>
    </location>
</feature>
<feature type="region of interest" description="Disordered" evidence="1">
    <location>
        <begin position="432"/>
        <end position="475"/>
    </location>
</feature>
<dbReference type="PANTHER" id="PTHR47332">
    <property type="entry name" value="SET DOMAIN-CONTAINING PROTEIN 5"/>
    <property type="match status" value="1"/>
</dbReference>
<feature type="compositionally biased region" description="Acidic residues" evidence="1">
    <location>
        <begin position="450"/>
        <end position="461"/>
    </location>
</feature>
<dbReference type="PANTHER" id="PTHR47332:SF6">
    <property type="entry name" value="SET DOMAIN-CONTAINING PROTEIN"/>
    <property type="match status" value="1"/>
</dbReference>
<evidence type="ECO:0000256" key="2">
    <source>
        <dbReference type="SAM" id="SignalP"/>
    </source>
</evidence>
<dbReference type="SUPFAM" id="SSF82199">
    <property type="entry name" value="SET domain"/>
    <property type="match status" value="1"/>
</dbReference>
<feature type="signal peptide" evidence="2">
    <location>
        <begin position="1"/>
        <end position="28"/>
    </location>
</feature>
<dbReference type="Pfam" id="PF00856">
    <property type="entry name" value="SET"/>
    <property type="match status" value="1"/>
</dbReference>
<dbReference type="EMBL" id="CP069037">
    <property type="protein sequence ID" value="QRD03276.1"/>
    <property type="molecule type" value="Genomic_DNA"/>
</dbReference>
<dbReference type="InterPro" id="IPR053185">
    <property type="entry name" value="SET_domain_protein"/>
</dbReference>
<keyword evidence="2" id="KW-0732">Signal</keyword>
<dbReference type="InterPro" id="IPR046341">
    <property type="entry name" value="SET_dom_sf"/>
</dbReference>
<feature type="compositionally biased region" description="Basic and acidic residues" evidence="1">
    <location>
        <begin position="432"/>
        <end position="447"/>
    </location>
</feature>
<organism evidence="4 5">
    <name type="scientific">Phaeosphaeria nodorum (strain SN15 / ATCC MYA-4574 / FGSC 10173)</name>
    <name type="common">Glume blotch fungus</name>
    <name type="synonym">Parastagonospora nodorum</name>
    <dbReference type="NCBI Taxonomy" id="321614"/>
    <lineage>
        <taxon>Eukaryota</taxon>
        <taxon>Fungi</taxon>
        <taxon>Dikarya</taxon>
        <taxon>Ascomycota</taxon>
        <taxon>Pezizomycotina</taxon>
        <taxon>Dothideomycetes</taxon>
        <taxon>Pleosporomycetidae</taxon>
        <taxon>Pleosporales</taxon>
        <taxon>Pleosporineae</taxon>
        <taxon>Phaeosphaeriaceae</taxon>
        <taxon>Parastagonospora</taxon>
    </lineage>
</organism>
<dbReference type="CDD" id="cd20071">
    <property type="entry name" value="SET_SMYD"/>
    <property type="match status" value="1"/>
</dbReference>
<protein>
    <recommendedName>
        <fullName evidence="3">SET domain-containing protein</fullName>
    </recommendedName>
</protein>
<sequence>MMNKWTRRGLLPFDIILSALLFSSSTTAESYPMAVSPVIEDGLVNRAPTTCPVAQDGYTYNTFPWTHEPVCVDAVISSSEGPSLKQTFCAYTNVNYNNGRGVSFVVTPETAASITFDTYGMAIGGLEGQIGEEMGMWEVNETKNMGKGLFAKKDIGAIFAGESIIVKTPVLFVARQLLETDFSEQSEIVWSGAMVQLPGPTKQMIQNLAKSWGGPEAFDITKTNAIEVKWPWVNDMPVLLSLTPEIARINHACRPNAAWRFNDYTLAFDLFALKEIKPGEEITISYGYEMRAHRRRMKSLEANHNFQCMCSLCTASEAEIEASNDRLSEIKALKSVLPSDTADSPQLLGLLPNLIKLYDDEDLHTETPMYEEILALTFSSFGIAHRAKYWAGRAKKHWAVLLGQESWEAKRCGDLEDDVRMHATWKSWKGEPYDGYENGHDYDHAGGEGEQADEDGEDLSDYDQRPERDQFRGHI</sequence>
<dbReference type="Gene3D" id="2.170.270.10">
    <property type="entry name" value="SET domain"/>
    <property type="match status" value="1"/>
</dbReference>
<proteinExistence type="predicted"/>
<evidence type="ECO:0000256" key="1">
    <source>
        <dbReference type="SAM" id="MobiDB-lite"/>
    </source>
</evidence>
<evidence type="ECO:0000313" key="4">
    <source>
        <dbReference type="EMBL" id="QRD03276.1"/>
    </source>
</evidence>
<reference evidence="5" key="1">
    <citation type="journal article" date="2021" name="BMC Genomics">
        <title>Chromosome-level genome assembly and manually-curated proteome of model necrotroph Parastagonospora nodorum Sn15 reveals a genome-wide trove of candidate effector homologs, and redundancy of virulence-related functions within an accessory chromosome.</title>
        <authorList>
            <person name="Bertazzoni S."/>
            <person name="Jones D.A.B."/>
            <person name="Phan H.T."/>
            <person name="Tan K.-C."/>
            <person name="Hane J.K."/>
        </authorList>
    </citation>
    <scope>NUCLEOTIDE SEQUENCE [LARGE SCALE GENOMIC DNA]</scope>
    <source>
        <strain evidence="5">SN15 / ATCC MYA-4574 / FGSC 10173)</strain>
    </source>
</reference>
<dbReference type="InterPro" id="IPR001214">
    <property type="entry name" value="SET_dom"/>
</dbReference>
<dbReference type="AlphaFoldDB" id="A0A7U2I4P5"/>
<evidence type="ECO:0000259" key="3">
    <source>
        <dbReference type="PROSITE" id="PS50280"/>
    </source>
</evidence>